<protein>
    <recommendedName>
        <fullName evidence="2">Ribose-5-phosphate isomerase A</fullName>
        <ecNumber evidence="2">5.3.1.6</ecNumber>
    </recommendedName>
    <alternativeName>
        <fullName evidence="2">Phosphoriboisomerase A</fullName>
        <shortName evidence="2">PRI</shortName>
    </alternativeName>
</protein>
<sequence length="236" mass="24822">MTALNPDDAKRLAAARALDLVTPGMRLGLGTGTTAAHFVELLGLRVAQGLQVICVPTSERTRTQAQLFSIPLSTIEATPELDLTVDGADEFDPQLRLIKGGGGAHLREKIVAMASRRMVVITDSSKAVVTLGKFPLPVEVNVFGLEVTRRMILAAAKASGCDGEIRLRKTPSGHPFVSDNGHFIVDCFLGSIPDPNQLAARLVAIPGVVEHGLFIGIAKAVISAGPDGVEIFGELG</sequence>
<dbReference type="SUPFAM" id="SSF100950">
    <property type="entry name" value="NagB/RpiA/CoA transferase-like"/>
    <property type="match status" value="1"/>
</dbReference>
<evidence type="ECO:0000313" key="4">
    <source>
        <dbReference type="Proteomes" id="UP001626536"/>
    </source>
</evidence>
<comment type="pathway">
    <text evidence="2">Carbohydrate degradation; pentose phosphate pathway; D-ribose 5-phosphate from D-ribulose 5-phosphate (non-oxidative stage): step 1/1.</text>
</comment>
<dbReference type="GO" id="GO:0004751">
    <property type="term" value="F:ribose-5-phosphate isomerase activity"/>
    <property type="evidence" value="ECO:0007669"/>
    <property type="project" value="UniProtKB-EC"/>
</dbReference>
<feature type="binding site" evidence="2">
    <location>
        <position position="126"/>
    </location>
    <ligand>
        <name>substrate</name>
    </ligand>
</feature>
<proteinExistence type="inferred from homology"/>
<feature type="binding site" evidence="2">
    <location>
        <begin position="31"/>
        <end position="34"/>
    </location>
    <ligand>
        <name>substrate</name>
    </ligand>
</feature>
<evidence type="ECO:0000313" key="3">
    <source>
        <dbReference type="EMBL" id="WOJ89136.1"/>
    </source>
</evidence>
<gene>
    <name evidence="2 3" type="primary">rpiA</name>
    <name evidence="3" type="ORF">RZS28_15195</name>
</gene>
<dbReference type="NCBIfam" id="NF001924">
    <property type="entry name" value="PRK00702.1"/>
    <property type="match status" value="1"/>
</dbReference>
<name>A0ABZ0HQP3_9HYPH</name>
<dbReference type="InterPro" id="IPR050262">
    <property type="entry name" value="Ribose-5P_isomerase"/>
</dbReference>
<keyword evidence="4" id="KW-1185">Reference proteome</keyword>
<dbReference type="HAMAP" id="MF_00170">
    <property type="entry name" value="Rib_5P_isom_A"/>
    <property type="match status" value="1"/>
</dbReference>
<feature type="binding site" evidence="2">
    <location>
        <begin position="99"/>
        <end position="102"/>
    </location>
    <ligand>
        <name>substrate</name>
    </ligand>
</feature>
<comment type="subunit">
    <text evidence="2">Homodimer.</text>
</comment>
<dbReference type="Pfam" id="PF06026">
    <property type="entry name" value="Rib_5-P_isom_A"/>
    <property type="match status" value="1"/>
</dbReference>
<dbReference type="InterPro" id="IPR020672">
    <property type="entry name" value="Ribose5P_isomerase_typA_subgr"/>
</dbReference>
<dbReference type="RefSeq" id="WP_407338579.1">
    <property type="nucleotide sequence ID" value="NZ_CP136862.1"/>
</dbReference>
<comment type="catalytic activity">
    <reaction evidence="2">
        <text>aldehydo-D-ribose 5-phosphate = D-ribulose 5-phosphate</text>
        <dbReference type="Rhea" id="RHEA:14657"/>
        <dbReference type="ChEBI" id="CHEBI:58121"/>
        <dbReference type="ChEBI" id="CHEBI:58273"/>
        <dbReference type="EC" id="5.3.1.6"/>
    </reaction>
</comment>
<reference evidence="3 4" key="1">
    <citation type="submission" date="2023-10" db="EMBL/GenBank/DDBJ databases">
        <title>Novel methanotroph of the genus Methylocapsa from a subarctic wetland.</title>
        <authorList>
            <person name="Belova S.E."/>
            <person name="Oshkin I.Y."/>
            <person name="Miroshnikov K."/>
            <person name="Dedysh S.N."/>
        </authorList>
    </citation>
    <scope>NUCLEOTIDE SEQUENCE [LARGE SCALE GENOMIC DNA]</scope>
    <source>
        <strain evidence="3 4">RX1</strain>
    </source>
</reference>
<evidence type="ECO:0000256" key="1">
    <source>
        <dbReference type="ARBA" id="ARBA00023235"/>
    </source>
</evidence>
<dbReference type="PANTHER" id="PTHR43748">
    <property type="entry name" value="RIBOSE-5-PHOSPHATE ISOMERASE 3, CHLOROPLASTIC-RELATED"/>
    <property type="match status" value="1"/>
</dbReference>
<dbReference type="Proteomes" id="UP001626536">
    <property type="component" value="Chromosome"/>
</dbReference>
<dbReference type="EC" id="5.3.1.6" evidence="2"/>
<comment type="similarity">
    <text evidence="2">Belongs to the ribose 5-phosphate isomerase family.</text>
</comment>
<feature type="binding site" evidence="2">
    <location>
        <begin position="86"/>
        <end position="89"/>
    </location>
    <ligand>
        <name>substrate</name>
    </ligand>
</feature>
<comment type="function">
    <text evidence="2">Catalyzes the reversible conversion of ribose-5-phosphate to ribulose 5-phosphate.</text>
</comment>
<organism evidence="3 4">
    <name type="scientific">Methylocapsa polymorpha</name>
    <dbReference type="NCBI Taxonomy" id="3080828"/>
    <lineage>
        <taxon>Bacteria</taxon>
        <taxon>Pseudomonadati</taxon>
        <taxon>Pseudomonadota</taxon>
        <taxon>Alphaproteobacteria</taxon>
        <taxon>Hyphomicrobiales</taxon>
        <taxon>Beijerinckiaceae</taxon>
        <taxon>Methylocapsa</taxon>
    </lineage>
</organism>
<dbReference type="InterPro" id="IPR004788">
    <property type="entry name" value="Ribose5P_isomerase_type_A"/>
</dbReference>
<dbReference type="Gene3D" id="3.40.50.1360">
    <property type="match status" value="1"/>
</dbReference>
<dbReference type="SUPFAM" id="SSF75445">
    <property type="entry name" value="D-ribose-5-phosphate isomerase (RpiA), lid domain"/>
    <property type="match status" value="1"/>
</dbReference>
<dbReference type="NCBIfam" id="TIGR00021">
    <property type="entry name" value="rpiA"/>
    <property type="match status" value="1"/>
</dbReference>
<dbReference type="PANTHER" id="PTHR43748:SF3">
    <property type="entry name" value="RIBOSE-5-PHOSPHATE ISOMERASE 3, CHLOROPLASTIC-RELATED"/>
    <property type="match status" value="1"/>
</dbReference>
<evidence type="ECO:0000256" key="2">
    <source>
        <dbReference type="HAMAP-Rule" id="MF_00170"/>
    </source>
</evidence>
<feature type="active site" description="Proton acceptor" evidence="2">
    <location>
        <position position="108"/>
    </location>
</feature>
<dbReference type="EMBL" id="CP136862">
    <property type="protein sequence ID" value="WOJ89136.1"/>
    <property type="molecule type" value="Genomic_DNA"/>
</dbReference>
<dbReference type="Gene3D" id="3.30.70.260">
    <property type="match status" value="1"/>
</dbReference>
<accession>A0ABZ0HQP3</accession>
<dbReference type="CDD" id="cd01398">
    <property type="entry name" value="RPI_A"/>
    <property type="match status" value="1"/>
</dbReference>
<dbReference type="InterPro" id="IPR037171">
    <property type="entry name" value="NagB/RpiA_transferase-like"/>
</dbReference>
<keyword evidence="1 2" id="KW-0413">Isomerase</keyword>